<dbReference type="AlphaFoldDB" id="Q1YKT8"/>
<name>Q1YKT8_AURMS</name>
<dbReference type="PANTHER" id="PTHR48107">
    <property type="entry name" value="NADPH-DEPENDENT ALDEHYDE REDUCTASE-LIKE PROTEIN, CHLOROPLASTIC-RELATED"/>
    <property type="match status" value="1"/>
</dbReference>
<organism evidence="4 5">
    <name type="scientific">Aurantimonas manganoxydans (strain ATCC BAA-1229 / DSM 21871 / SI85-9A1)</name>
    <dbReference type="NCBI Taxonomy" id="287752"/>
    <lineage>
        <taxon>Bacteria</taxon>
        <taxon>Pseudomonadati</taxon>
        <taxon>Pseudomonadota</taxon>
        <taxon>Alphaproteobacteria</taxon>
        <taxon>Hyphomicrobiales</taxon>
        <taxon>Aurantimonadaceae</taxon>
        <taxon>Aurantimonas</taxon>
    </lineage>
</organism>
<dbReference type="InterPro" id="IPR036291">
    <property type="entry name" value="NAD(P)-bd_dom_sf"/>
</dbReference>
<dbReference type="EMBL" id="AAPJ01000002">
    <property type="protein sequence ID" value="EAS50435.1"/>
    <property type="molecule type" value="Genomic_DNA"/>
</dbReference>
<dbReference type="PANTHER" id="PTHR48107:SF16">
    <property type="entry name" value="NADPH-DEPENDENT ALDEHYDE REDUCTASE 1, CHLOROPLASTIC"/>
    <property type="match status" value="1"/>
</dbReference>
<dbReference type="FunFam" id="3.40.50.720:FF:000084">
    <property type="entry name" value="Short-chain dehydrogenase reductase"/>
    <property type="match status" value="1"/>
</dbReference>
<protein>
    <submittedName>
        <fullName evidence="4">Oxidoreductase</fullName>
    </submittedName>
</protein>
<reference evidence="4 5" key="1">
    <citation type="journal article" date="2008" name="Appl. Environ. Microbiol.">
        <title>Genomic insights into Mn(II) oxidation by the marine alphaproteobacterium Aurantimonas sp. strain SI85-9A1.</title>
        <authorList>
            <person name="Dick G.J."/>
            <person name="Podell S."/>
            <person name="Johnson H.A."/>
            <person name="Rivera-Espinoza Y."/>
            <person name="Bernier-Latmani R."/>
            <person name="McCarthy J.K."/>
            <person name="Torpey J.W."/>
            <person name="Clement B.G."/>
            <person name="Gaasterland T."/>
            <person name="Tebo B.M."/>
        </authorList>
    </citation>
    <scope>NUCLEOTIDE SEQUENCE [LARGE SCALE GENOMIC DNA]</scope>
    <source>
        <strain evidence="4 5">SI85-9A1</strain>
    </source>
</reference>
<accession>Q1YKT8</accession>
<dbReference type="Proteomes" id="UP000000321">
    <property type="component" value="Unassembled WGS sequence"/>
</dbReference>
<evidence type="ECO:0000313" key="5">
    <source>
        <dbReference type="Proteomes" id="UP000000321"/>
    </source>
</evidence>
<dbReference type="HOGENOM" id="CLU_010194_4_1_5"/>
<keyword evidence="5" id="KW-1185">Reference proteome</keyword>
<feature type="region of interest" description="Disordered" evidence="3">
    <location>
        <begin position="22"/>
        <end position="59"/>
    </location>
</feature>
<dbReference type="PRINTS" id="PR00081">
    <property type="entry name" value="GDHRDH"/>
</dbReference>
<sequence length="315" mass="34073">MTFIVKFLRPTRERTAGLLRLPRKADVEQKDSQMTSSIPAQHQDATPGRESEMTPAPDYMPRYPSSGRLDGKVALITGGDSGIGRASAVLFAREKAKVAILYLEEDEDAEETKSAIEAEGAECLLIRGDVRDKAFCTDAVKRTVEAFGGLDVLVNNAAHQMEENDLQNLSQAELAKHFETNVYGYVYMMQAALDHLPDGAAIVNVTSVNSYKGNDSLIAYSSTKGAITALTRSMASNLLDRKIRVNGVAPGPIWTPFIPMSMPADKVEGFGEQAPMKRAGQPNEIAPSVLFLACQDSSYMTGQVLHPNGGYIVGA</sequence>
<comment type="caution">
    <text evidence="4">The sequence shown here is derived from an EMBL/GenBank/DDBJ whole genome shotgun (WGS) entry which is preliminary data.</text>
</comment>
<dbReference type="SUPFAM" id="SSF51735">
    <property type="entry name" value="NAD(P)-binding Rossmann-fold domains"/>
    <property type="match status" value="1"/>
</dbReference>
<dbReference type="BioCyc" id="AURANTIMONAS:SI859A1_00554-MONOMER"/>
<comment type="similarity">
    <text evidence="1">Belongs to the short-chain dehydrogenases/reductases (SDR) family.</text>
</comment>
<dbReference type="Pfam" id="PF13561">
    <property type="entry name" value="adh_short_C2"/>
    <property type="match status" value="1"/>
</dbReference>
<dbReference type="Gene3D" id="3.40.50.720">
    <property type="entry name" value="NAD(P)-binding Rossmann-like Domain"/>
    <property type="match status" value="1"/>
</dbReference>
<dbReference type="PRINTS" id="PR00080">
    <property type="entry name" value="SDRFAMILY"/>
</dbReference>
<dbReference type="PROSITE" id="PS00061">
    <property type="entry name" value="ADH_SHORT"/>
    <property type="match status" value="1"/>
</dbReference>
<evidence type="ECO:0000256" key="1">
    <source>
        <dbReference type="ARBA" id="ARBA00006484"/>
    </source>
</evidence>
<keyword evidence="2" id="KW-0560">Oxidoreductase</keyword>
<evidence type="ECO:0000313" key="4">
    <source>
        <dbReference type="EMBL" id="EAS50435.1"/>
    </source>
</evidence>
<evidence type="ECO:0000256" key="2">
    <source>
        <dbReference type="ARBA" id="ARBA00023002"/>
    </source>
</evidence>
<dbReference type="InterPro" id="IPR020904">
    <property type="entry name" value="Sc_DH/Rdtase_CS"/>
</dbReference>
<proteinExistence type="inferred from homology"/>
<gene>
    <name evidence="4" type="ORF">SI859A1_00554</name>
</gene>
<feature type="compositionally biased region" description="Polar residues" evidence="3">
    <location>
        <begin position="32"/>
        <end position="44"/>
    </location>
</feature>
<dbReference type="GO" id="GO:0016614">
    <property type="term" value="F:oxidoreductase activity, acting on CH-OH group of donors"/>
    <property type="evidence" value="ECO:0007669"/>
    <property type="project" value="UniProtKB-ARBA"/>
</dbReference>
<evidence type="ECO:0000256" key="3">
    <source>
        <dbReference type="SAM" id="MobiDB-lite"/>
    </source>
</evidence>
<dbReference type="InterPro" id="IPR002347">
    <property type="entry name" value="SDR_fam"/>
</dbReference>